<protein>
    <submittedName>
        <fullName evidence="6">LamG domain-containing protein</fullName>
    </submittedName>
</protein>
<dbReference type="EMBL" id="JACBAZ010000001">
    <property type="protein sequence ID" value="NWK54188.1"/>
    <property type="molecule type" value="Genomic_DNA"/>
</dbReference>
<organism evidence="6 7">
    <name type="scientific">Oceaniferula marina</name>
    <dbReference type="NCBI Taxonomy" id="2748318"/>
    <lineage>
        <taxon>Bacteria</taxon>
        <taxon>Pseudomonadati</taxon>
        <taxon>Verrucomicrobiota</taxon>
        <taxon>Verrucomicrobiia</taxon>
        <taxon>Verrucomicrobiales</taxon>
        <taxon>Verrucomicrobiaceae</taxon>
        <taxon>Oceaniferula</taxon>
    </lineage>
</organism>
<accession>A0A851G8Z4</accession>
<reference evidence="6 7" key="1">
    <citation type="submission" date="2020-07" db="EMBL/GenBank/DDBJ databases">
        <title>Roseicoccus Jingziensis gen. nov., sp. nov., isolated from coastal seawater.</title>
        <authorList>
            <person name="Feng X."/>
        </authorList>
    </citation>
    <scope>NUCLEOTIDE SEQUENCE [LARGE SCALE GENOMIC DNA]</scope>
    <source>
        <strain evidence="6 7">N1E253</strain>
    </source>
</reference>
<dbReference type="SUPFAM" id="SSF49899">
    <property type="entry name" value="Concanavalin A-like lectins/glucanases"/>
    <property type="match status" value="1"/>
</dbReference>
<evidence type="ECO:0000313" key="6">
    <source>
        <dbReference type="EMBL" id="NWK54188.1"/>
    </source>
</evidence>
<dbReference type="AlphaFoldDB" id="A0A851G8Z4"/>
<evidence type="ECO:0000259" key="5">
    <source>
        <dbReference type="SMART" id="SM00560"/>
    </source>
</evidence>
<dbReference type="RefSeq" id="WP_178930731.1">
    <property type="nucleotide sequence ID" value="NZ_JACBAZ010000001.1"/>
</dbReference>
<keyword evidence="2" id="KW-1015">Disulfide bond</keyword>
<keyword evidence="7" id="KW-1185">Reference proteome</keyword>
<feature type="domain" description="LamG-like jellyroll fold" evidence="5">
    <location>
        <begin position="88"/>
        <end position="230"/>
    </location>
</feature>
<feature type="region of interest" description="Disordered" evidence="3">
    <location>
        <begin position="36"/>
        <end position="65"/>
    </location>
</feature>
<sequence>MKKLFLLLTAGATTMTQAAITETHLYELGETGTLESGIPQDSVGSSHFTGRGGSPTANTTNPSPVSGTYTSFDADFNWGADFSGFATDNFAVELWVRTSNLTQGAGTNIAEVFRTGTLTGALEFYLRNDGNWMAGYQNVSFIGGGGAAAVANEWVNLAVIRDDGVSAFYIDGQPIGSPVAQDKAPVFDQANNGHLAVASGGVNPFTGDIDNIRMFTFEADDDPVAALTVNAVPEPSTTALLGLGGLALILRRRKG</sequence>
<evidence type="ECO:0000256" key="1">
    <source>
        <dbReference type="ARBA" id="ARBA00022729"/>
    </source>
</evidence>
<dbReference type="Gene3D" id="2.60.120.200">
    <property type="match status" value="1"/>
</dbReference>
<feature type="chain" id="PRO_5032855241" evidence="4">
    <location>
        <begin position="19"/>
        <end position="255"/>
    </location>
</feature>
<dbReference type="Proteomes" id="UP000557872">
    <property type="component" value="Unassembled WGS sequence"/>
</dbReference>
<keyword evidence="1 4" id="KW-0732">Signal</keyword>
<feature type="signal peptide" evidence="4">
    <location>
        <begin position="1"/>
        <end position="18"/>
    </location>
</feature>
<dbReference type="InterPro" id="IPR013424">
    <property type="entry name" value="Ice-binding_C"/>
</dbReference>
<name>A0A851G8Z4_9BACT</name>
<gene>
    <name evidence="6" type="ORF">HW115_01080</name>
</gene>
<evidence type="ECO:0000256" key="2">
    <source>
        <dbReference type="ARBA" id="ARBA00023157"/>
    </source>
</evidence>
<comment type="caution">
    <text evidence="6">The sequence shown here is derived from an EMBL/GenBank/DDBJ whole genome shotgun (WGS) entry which is preliminary data.</text>
</comment>
<evidence type="ECO:0000256" key="4">
    <source>
        <dbReference type="SAM" id="SignalP"/>
    </source>
</evidence>
<dbReference type="Pfam" id="PF07589">
    <property type="entry name" value="PEP-CTERM"/>
    <property type="match status" value="1"/>
</dbReference>
<evidence type="ECO:0000256" key="3">
    <source>
        <dbReference type="SAM" id="MobiDB-lite"/>
    </source>
</evidence>
<dbReference type="Pfam" id="PF13385">
    <property type="entry name" value="Laminin_G_3"/>
    <property type="match status" value="1"/>
</dbReference>
<dbReference type="InterPro" id="IPR006558">
    <property type="entry name" value="LamG-like"/>
</dbReference>
<dbReference type="InterPro" id="IPR013320">
    <property type="entry name" value="ConA-like_dom_sf"/>
</dbReference>
<proteinExistence type="predicted"/>
<dbReference type="SMART" id="SM00560">
    <property type="entry name" value="LamGL"/>
    <property type="match status" value="1"/>
</dbReference>
<dbReference type="NCBIfam" id="TIGR02595">
    <property type="entry name" value="PEP_CTERM"/>
    <property type="match status" value="1"/>
</dbReference>
<evidence type="ECO:0000313" key="7">
    <source>
        <dbReference type="Proteomes" id="UP000557872"/>
    </source>
</evidence>
<feature type="compositionally biased region" description="Polar residues" evidence="3">
    <location>
        <begin position="55"/>
        <end position="65"/>
    </location>
</feature>